<sequence>MTTISAARSTHGARWTIALAVATAVAGVLGAPPAPVFAAVSVGVGDVFAVDTHGGSGMTEVHALSRSGNYQSFTVHAATSLGPTDVNQWTFGFGDYDADGLPDLFAVNTADTNGQKTAAHVLSGASNFQNALLHVQLPAMGGANLDVWQFAVGDYNADGRADLYGINTRDNNGQNTAAHVWDGANNLNSFLLHAQLTAMGGSDLAVWQFAVGDHNADGRADLYGINTRDGGNTAAHIWNAADNLHGFLLHSLTPLPASDLAVWQYTTTDYDGDGRADLAAINTRDAGSNSTAIHVLSASSNLRTFAMQTGTALNQSQLSKWQFHGWSGRRGGGTVSPNPYGPSEVTIGWTPRMQYVVNQLNAAHDPRFCGGQADGSGSGHINGSDHYSGNAADCFAAGVGAIATGGDKALGDAMADWAVRNAAALRVKYVIWYARIYNVQSSNPRWEYYCNSALTAAQCANPSPGDPATLQHMDHVHISVIH</sequence>
<dbReference type="Pfam" id="PF26571">
    <property type="entry name" value="VldE"/>
    <property type="match status" value="1"/>
</dbReference>
<dbReference type="RefSeq" id="WP_377507883.1">
    <property type="nucleotide sequence ID" value="NZ_JBHSQS010000004.1"/>
</dbReference>
<keyword evidence="3" id="KW-1185">Reference proteome</keyword>
<dbReference type="EMBL" id="JBHSQS010000004">
    <property type="protein sequence ID" value="MFC5923346.1"/>
    <property type="molecule type" value="Genomic_DNA"/>
</dbReference>
<comment type="caution">
    <text evidence="2">The sequence shown here is derived from an EMBL/GenBank/DDBJ whole genome shotgun (WGS) entry which is preliminary data.</text>
</comment>
<dbReference type="InterPro" id="IPR058593">
    <property type="entry name" value="ARB_07466-like_C"/>
</dbReference>
<organism evidence="2 3">
    <name type="scientific">Micromonospora vulcania</name>
    <dbReference type="NCBI Taxonomy" id="1441873"/>
    <lineage>
        <taxon>Bacteria</taxon>
        <taxon>Bacillati</taxon>
        <taxon>Actinomycetota</taxon>
        <taxon>Actinomycetes</taxon>
        <taxon>Micromonosporales</taxon>
        <taxon>Micromonosporaceae</taxon>
        <taxon>Micromonospora</taxon>
    </lineage>
</organism>
<name>A0ABW1H1H7_9ACTN</name>
<proteinExistence type="predicted"/>
<evidence type="ECO:0000313" key="3">
    <source>
        <dbReference type="Proteomes" id="UP001596226"/>
    </source>
</evidence>
<accession>A0ABW1H1H7</accession>
<dbReference type="Gene3D" id="2.130.10.130">
    <property type="entry name" value="Integrin alpha, N-terminal"/>
    <property type="match status" value="1"/>
</dbReference>
<dbReference type="SUPFAM" id="SSF69318">
    <property type="entry name" value="Integrin alpha N-terminal domain"/>
    <property type="match status" value="1"/>
</dbReference>
<protein>
    <submittedName>
        <fullName evidence="2">FG-GAP repeat domain-containing protein</fullName>
    </submittedName>
</protein>
<evidence type="ECO:0000259" key="1">
    <source>
        <dbReference type="Pfam" id="PF26571"/>
    </source>
</evidence>
<evidence type="ECO:0000313" key="2">
    <source>
        <dbReference type="EMBL" id="MFC5923346.1"/>
    </source>
</evidence>
<gene>
    <name evidence="2" type="ORF">ACFQGL_08330</name>
</gene>
<dbReference type="InterPro" id="IPR028994">
    <property type="entry name" value="Integrin_alpha_N"/>
</dbReference>
<reference evidence="3" key="1">
    <citation type="journal article" date="2019" name="Int. J. Syst. Evol. Microbiol.">
        <title>The Global Catalogue of Microorganisms (GCM) 10K type strain sequencing project: providing services to taxonomists for standard genome sequencing and annotation.</title>
        <authorList>
            <consortium name="The Broad Institute Genomics Platform"/>
            <consortium name="The Broad Institute Genome Sequencing Center for Infectious Disease"/>
            <person name="Wu L."/>
            <person name="Ma J."/>
        </authorList>
    </citation>
    <scope>NUCLEOTIDE SEQUENCE [LARGE SCALE GENOMIC DNA]</scope>
    <source>
        <strain evidence="3">CGMCC 4.7144</strain>
    </source>
</reference>
<dbReference type="Proteomes" id="UP001596226">
    <property type="component" value="Unassembled WGS sequence"/>
</dbReference>
<feature type="domain" description="ARB-07466-like C-terminal" evidence="1">
    <location>
        <begin position="348"/>
        <end position="451"/>
    </location>
</feature>